<comment type="caution">
    <text evidence="1">The sequence shown here is derived from an EMBL/GenBank/DDBJ whole genome shotgun (WGS) entry which is preliminary data.</text>
</comment>
<accession>A0ABX4ZW32</accession>
<protein>
    <submittedName>
        <fullName evidence="1">Uncharacterized protein</fullName>
    </submittedName>
</protein>
<dbReference type="Proteomes" id="UP000237025">
    <property type="component" value="Unassembled WGS sequence"/>
</dbReference>
<name>A0ABX4ZW32_9ENTR</name>
<dbReference type="EMBL" id="PQVW01000023">
    <property type="protein sequence ID" value="POZ19827.1"/>
    <property type="molecule type" value="Genomic_DNA"/>
</dbReference>
<reference evidence="1 2" key="1">
    <citation type="submission" date="2018-02" db="EMBL/GenBank/DDBJ databases">
        <title>Lelliotia aquatilis sp. nov., isolated from drinking water.</title>
        <authorList>
            <person name="Kaempfer P."/>
            <person name="Glaeser S."/>
            <person name="Exner M."/>
            <person name="Doijad S."/>
            <person name="Chakraborty T."/>
        </authorList>
    </citation>
    <scope>NUCLEOTIDE SEQUENCE [LARGE SCALE GENOMIC DNA]</scope>
    <source>
        <strain evidence="1 2">6331-17</strain>
    </source>
</reference>
<evidence type="ECO:0000313" key="1">
    <source>
        <dbReference type="EMBL" id="POZ19827.1"/>
    </source>
</evidence>
<gene>
    <name evidence="1" type="ORF">C3712_21145</name>
</gene>
<evidence type="ECO:0000313" key="2">
    <source>
        <dbReference type="Proteomes" id="UP000237025"/>
    </source>
</evidence>
<sequence length="59" mass="6298">MPGGAVLTGPTVWGYGFVGPVRRSRHPALLLASEPEIARRRCAYRAYGLGVKTAQSLEG</sequence>
<organism evidence="1 2">
    <name type="scientific">Lelliottia aquatilis</name>
    <dbReference type="NCBI Taxonomy" id="2080838"/>
    <lineage>
        <taxon>Bacteria</taxon>
        <taxon>Pseudomonadati</taxon>
        <taxon>Pseudomonadota</taxon>
        <taxon>Gammaproteobacteria</taxon>
        <taxon>Enterobacterales</taxon>
        <taxon>Enterobacteriaceae</taxon>
        <taxon>Lelliottia</taxon>
    </lineage>
</organism>
<proteinExistence type="predicted"/>
<keyword evidence="2" id="KW-1185">Reference proteome</keyword>